<dbReference type="Pfam" id="PF01420">
    <property type="entry name" value="Methylase_S"/>
    <property type="match status" value="2"/>
</dbReference>
<dbReference type="GO" id="GO:0009307">
    <property type="term" value="P:DNA restriction-modification system"/>
    <property type="evidence" value="ECO:0007669"/>
    <property type="project" value="UniProtKB-KW"/>
</dbReference>
<dbReference type="InterPro" id="IPR052021">
    <property type="entry name" value="Type-I_RS_S_subunit"/>
</dbReference>
<reference evidence="6" key="1">
    <citation type="submission" date="2018-04" db="EMBL/GenBank/DDBJ databases">
        <authorList>
            <person name="Cornet L."/>
        </authorList>
    </citation>
    <scope>NUCLEOTIDE SEQUENCE [LARGE SCALE GENOMIC DNA]</scope>
</reference>
<comment type="caution">
    <text evidence="5">The sequence shown here is derived from an EMBL/GenBank/DDBJ whole genome shotgun (WGS) entry which is preliminary data.</text>
</comment>
<dbReference type="EMBL" id="QBMP01000268">
    <property type="protein sequence ID" value="PZO47567.1"/>
    <property type="molecule type" value="Genomic_DNA"/>
</dbReference>
<dbReference type="Proteomes" id="UP000249794">
    <property type="component" value="Unassembled WGS sequence"/>
</dbReference>
<keyword evidence="2" id="KW-0680">Restriction system</keyword>
<gene>
    <name evidence="5" type="ORF">DCF15_18875</name>
</gene>
<evidence type="ECO:0000256" key="2">
    <source>
        <dbReference type="ARBA" id="ARBA00022747"/>
    </source>
</evidence>
<evidence type="ECO:0000256" key="3">
    <source>
        <dbReference type="ARBA" id="ARBA00023125"/>
    </source>
</evidence>
<protein>
    <recommendedName>
        <fullName evidence="4">Type I restriction modification DNA specificity domain-containing protein</fullName>
    </recommendedName>
</protein>
<dbReference type="CDD" id="cd17513">
    <property type="entry name" value="RMtype1_S_AveSPN6ORF1907P_TRD2-CR2_like"/>
    <property type="match status" value="1"/>
</dbReference>
<dbReference type="PANTHER" id="PTHR30408">
    <property type="entry name" value="TYPE-1 RESTRICTION ENZYME ECOKI SPECIFICITY PROTEIN"/>
    <property type="match status" value="1"/>
</dbReference>
<feature type="domain" description="Type I restriction modification DNA specificity" evidence="4">
    <location>
        <begin position="3"/>
        <end position="49"/>
    </location>
</feature>
<keyword evidence="3" id="KW-0238">DNA-binding</keyword>
<organism evidence="5 6">
    <name type="scientific">Phormidesmis priestleyi</name>
    <dbReference type="NCBI Taxonomy" id="268141"/>
    <lineage>
        <taxon>Bacteria</taxon>
        <taxon>Bacillati</taxon>
        <taxon>Cyanobacteriota</taxon>
        <taxon>Cyanophyceae</taxon>
        <taxon>Leptolyngbyales</taxon>
        <taxon>Leptolyngbyaceae</taxon>
        <taxon>Phormidesmis</taxon>
    </lineage>
</organism>
<dbReference type="SUPFAM" id="SSF116734">
    <property type="entry name" value="DNA methylase specificity domain"/>
    <property type="match status" value="2"/>
</dbReference>
<dbReference type="PANTHER" id="PTHR30408:SF12">
    <property type="entry name" value="TYPE I RESTRICTION ENZYME MJAVIII SPECIFICITY SUBUNIT"/>
    <property type="match status" value="1"/>
</dbReference>
<dbReference type="InterPro" id="IPR000055">
    <property type="entry name" value="Restrct_endonuc_typeI_TRD"/>
</dbReference>
<accession>A0A2W4WWY7</accession>
<proteinExistence type="inferred from homology"/>
<dbReference type="AlphaFoldDB" id="A0A2W4WWY7"/>
<evidence type="ECO:0000313" key="6">
    <source>
        <dbReference type="Proteomes" id="UP000249794"/>
    </source>
</evidence>
<name>A0A2W4WWY7_9CYAN</name>
<dbReference type="Gene3D" id="1.10.287.1120">
    <property type="entry name" value="Bipartite methylase S protein"/>
    <property type="match status" value="1"/>
</dbReference>
<dbReference type="GO" id="GO:0003677">
    <property type="term" value="F:DNA binding"/>
    <property type="evidence" value="ECO:0007669"/>
    <property type="project" value="UniProtKB-KW"/>
</dbReference>
<evidence type="ECO:0000259" key="4">
    <source>
        <dbReference type="Pfam" id="PF01420"/>
    </source>
</evidence>
<sequence>MVFGSGQPLITGTQIKSLKIAFPLIAEQEKIASFLDAIATHLTQLHRKHELLQTYKRGVMQKIFSQQIRFKQADGTPFPDWEKKRLGDIGKLTGGGTPDTNNKDYWSGDIPWVSSSDISEDSIHKLSITRFINEKAVKESATKVITAPSILLISRVGVGKLAISQQLVCTSQDFSNFTPKQNNNLVFLAYLLSTKKNKLLSISQGTSIKGFTGYDISRLSLEIPAIDEQEKIATFLTGMDCKIDATKQQIQKIEKFKQGLLQKMFV</sequence>
<feature type="domain" description="Type I restriction modification DNA specificity" evidence="4">
    <location>
        <begin position="80"/>
        <end position="255"/>
    </location>
</feature>
<evidence type="ECO:0000313" key="5">
    <source>
        <dbReference type="EMBL" id="PZO47567.1"/>
    </source>
</evidence>
<reference evidence="5 6" key="2">
    <citation type="submission" date="2018-06" db="EMBL/GenBank/DDBJ databases">
        <title>Metagenomic assembly of (sub)arctic Cyanobacteria and their associated microbiome from non-axenic cultures.</title>
        <authorList>
            <person name="Baurain D."/>
        </authorList>
    </citation>
    <scope>NUCLEOTIDE SEQUENCE [LARGE SCALE GENOMIC DNA]</scope>
    <source>
        <strain evidence="5">ULC027bin1</strain>
    </source>
</reference>
<comment type="similarity">
    <text evidence="1">Belongs to the type-I restriction system S methylase family.</text>
</comment>
<dbReference type="InterPro" id="IPR044946">
    <property type="entry name" value="Restrct_endonuc_typeI_TRD_sf"/>
</dbReference>
<evidence type="ECO:0000256" key="1">
    <source>
        <dbReference type="ARBA" id="ARBA00010923"/>
    </source>
</evidence>
<dbReference type="Gene3D" id="3.90.220.20">
    <property type="entry name" value="DNA methylase specificity domains"/>
    <property type="match status" value="2"/>
</dbReference>